<evidence type="ECO:0000313" key="6">
    <source>
        <dbReference type="Proteomes" id="UP000789595"/>
    </source>
</evidence>
<dbReference type="GO" id="GO:0045292">
    <property type="term" value="P:mRNA cis splicing, via spliceosome"/>
    <property type="evidence" value="ECO:0007669"/>
    <property type="project" value="InterPro"/>
</dbReference>
<accession>A0A8J2S4R9</accession>
<dbReference type="InterPro" id="IPR003954">
    <property type="entry name" value="RRM_euk-type"/>
</dbReference>
<evidence type="ECO:0000259" key="4">
    <source>
        <dbReference type="PROSITE" id="PS50102"/>
    </source>
</evidence>
<evidence type="ECO:0000313" key="5">
    <source>
        <dbReference type="EMBL" id="CAH0364767.1"/>
    </source>
</evidence>
<evidence type="ECO:0000256" key="3">
    <source>
        <dbReference type="SAM" id="MobiDB-lite"/>
    </source>
</evidence>
<dbReference type="InterPro" id="IPR000504">
    <property type="entry name" value="RRM_dom"/>
</dbReference>
<dbReference type="InterPro" id="IPR012677">
    <property type="entry name" value="Nucleotide-bd_a/b_plait_sf"/>
</dbReference>
<feature type="coiled-coil region" evidence="2">
    <location>
        <begin position="155"/>
        <end position="196"/>
    </location>
</feature>
<feature type="compositionally biased region" description="Polar residues" evidence="3">
    <location>
        <begin position="84"/>
        <end position="100"/>
    </location>
</feature>
<dbReference type="GO" id="GO:0003723">
    <property type="term" value="F:RNA binding"/>
    <property type="evidence" value="ECO:0007669"/>
    <property type="project" value="UniProtKB-UniRule"/>
</dbReference>
<dbReference type="GO" id="GO:0071011">
    <property type="term" value="C:precatalytic spliceosome"/>
    <property type="evidence" value="ECO:0007669"/>
    <property type="project" value="TreeGrafter"/>
</dbReference>
<dbReference type="Gene3D" id="3.30.70.330">
    <property type="match status" value="1"/>
</dbReference>
<gene>
    <name evidence="5" type="ORF">PECAL_1P11460</name>
</gene>
<evidence type="ECO:0000256" key="2">
    <source>
        <dbReference type="SAM" id="Coils"/>
    </source>
</evidence>
<sequence>MDLFGGLPEPVKGGRGGARGGRVPQAKGRGRGGNLDGRGRGGNLDGRGRGRGGNLDGRGRGQPAAKKAAPMVPASLTRKVVAPTTKTAAPSGQWTSTTETKQARDEALTKKLTEHNESDPVGFAVNAQTPSHVEERVDDPYDPAAPNDYVEIQKRKELMRTVERRERQRQQHLERLEREQERLAEERRDLAKKAMEGDAAALASAGRGMGRGRGGVSNLPAWMKAAATEAAAAEKPPPAPAATATKKKSKPTRVLQLRNLGDADEDFEQLREEIASECGKYGTVDSSHAVDALEGEAAVYIRFTERRAAAKALVDLEGRFFAGQKIAAAFFDESKFESREFG</sequence>
<keyword evidence="2" id="KW-0175">Coiled coil</keyword>
<reference evidence="5" key="1">
    <citation type="submission" date="2021-11" db="EMBL/GenBank/DDBJ databases">
        <authorList>
            <consortium name="Genoscope - CEA"/>
            <person name="William W."/>
        </authorList>
    </citation>
    <scope>NUCLEOTIDE SEQUENCE</scope>
</reference>
<feature type="compositionally biased region" description="Low complexity" evidence="3">
    <location>
        <begin position="61"/>
        <end position="70"/>
    </location>
</feature>
<dbReference type="InterPro" id="IPR035979">
    <property type="entry name" value="RBD_domain_sf"/>
</dbReference>
<feature type="compositionally biased region" description="Gly residues" evidence="3">
    <location>
        <begin position="31"/>
        <end position="56"/>
    </location>
</feature>
<dbReference type="Proteomes" id="UP000789595">
    <property type="component" value="Unassembled WGS sequence"/>
</dbReference>
<feature type="domain" description="RRM" evidence="4">
    <location>
        <begin position="253"/>
        <end position="333"/>
    </location>
</feature>
<dbReference type="EMBL" id="CAKKNE010000001">
    <property type="protein sequence ID" value="CAH0364767.1"/>
    <property type="molecule type" value="Genomic_DNA"/>
</dbReference>
<keyword evidence="6" id="KW-1185">Reference proteome</keyword>
<organism evidence="5 6">
    <name type="scientific">Pelagomonas calceolata</name>
    <dbReference type="NCBI Taxonomy" id="35677"/>
    <lineage>
        <taxon>Eukaryota</taxon>
        <taxon>Sar</taxon>
        <taxon>Stramenopiles</taxon>
        <taxon>Ochrophyta</taxon>
        <taxon>Pelagophyceae</taxon>
        <taxon>Pelagomonadales</taxon>
        <taxon>Pelagomonadaceae</taxon>
        <taxon>Pelagomonas</taxon>
    </lineage>
</organism>
<feature type="region of interest" description="Disordered" evidence="3">
    <location>
        <begin position="1"/>
        <end position="105"/>
    </location>
</feature>
<dbReference type="PROSITE" id="PS50102">
    <property type="entry name" value="RRM"/>
    <property type="match status" value="1"/>
</dbReference>
<feature type="region of interest" description="Disordered" evidence="3">
    <location>
        <begin position="228"/>
        <end position="251"/>
    </location>
</feature>
<protein>
    <recommendedName>
        <fullName evidence="4">RRM domain-containing protein</fullName>
    </recommendedName>
</protein>
<name>A0A8J2S4R9_9STRA</name>
<dbReference type="SUPFAM" id="SSF54928">
    <property type="entry name" value="RNA-binding domain, RBD"/>
    <property type="match status" value="1"/>
</dbReference>
<dbReference type="SMART" id="SM00361">
    <property type="entry name" value="RRM_1"/>
    <property type="match status" value="1"/>
</dbReference>
<dbReference type="InterPro" id="IPR040052">
    <property type="entry name" value="RBM17"/>
</dbReference>
<dbReference type="OrthoDB" id="10258585at2759"/>
<keyword evidence="1" id="KW-0694">RNA-binding</keyword>
<dbReference type="PANTHER" id="PTHR13288:SF8">
    <property type="entry name" value="SPLICING FACTOR 45"/>
    <property type="match status" value="1"/>
</dbReference>
<dbReference type="PANTHER" id="PTHR13288">
    <property type="entry name" value="SPLICING FACTOR 45 SPF45"/>
    <property type="match status" value="1"/>
</dbReference>
<comment type="caution">
    <text evidence="5">The sequence shown here is derived from an EMBL/GenBank/DDBJ whole genome shotgun (WGS) entry which is preliminary data.</text>
</comment>
<evidence type="ECO:0000256" key="1">
    <source>
        <dbReference type="PROSITE-ProRule" id="PRU00176"/>
    </source>
</evidence>
<proteinExistence type="predicted"/>
<dbReference type="AlphaFoldDB" id="A0A8J2S4R9"/>